<dbReference type="AlphaFoldDB" id="A0A0M4LR82"/>
<dbReference type="Proteomes" id="UP000068905">
    <property type="component" value="Chromosome"/>
</dbReference>
<keyword evidence="1" id="KW-0732">Signal</keyword>
<evidence type="ECO:0000313" key="3">
    <source>
        <dbReference type="Proteomes" id="UP000068905"/>
    </source>
</evidence>
<organism evidence="2 3">
    <name type="scientific">Candidatus Pseudothioglobus singularis PS1</name>
    <dbReference type="NCBI Taxonomy" id="1125411"/>
    <lineage>
        <taxon>Bacteria</taxon>
        <taxon>Pseudomonadati</taxon>
        <taxon>Pseudomonadota</taxon>
        <taxon>Gammaproteobacteria</taxon>
        <taxon>Candidatus Pseudothioglobaceae</taxon>
        <taxon>Candidatus Pseudothioglobus</taxon>
    </lineage>
</organism>
<evidence type="ECO:0000256" key="1">
    <source>
        <dbReference type="SAM" id="SignalP"/>
    </source>
</evidence>
<feature type="signal peptide" evidence="1">
    <location>
        <begin position="1"/>
        <end position="23"/>
    </location>
</feature>
<keyword evidence="3" id="KW-1185">Reference proteome</keyword>
<dbReference type="KEGG" id="tsn:W908_03170"/>
<proteinExistence type="predicted"/>
<reference evidence="2 3" key="1">
    <citation type="journal article" date="2015" name="Genome Announc.">
        <title>Genome Sequence of 'Candidatus Thioglobus singularis' Strain PS1, a Mixotroph from the SUP05 Clade of Marine Gammaproteobacteria.</title>
        <authorList>
            <person name="Marshall K.T."/>
            <person name="Morris R.M."/>
        </authorList>
    </citation>
    <scope>NUCLEOTIDE SEQUENCE [LARGE SCALE GENOMIC DNA]</scope>
    <source>
        <strain evidence="2 3">PS1</strain>
    </source>
</reference>
<sequence>MKKYLIIFSLVLANLFLVGSSHAYLAVGYMKCEKVNELVQNNNPDVKTMIMFWFSGYYTGRNYETSSYPAKPDPELVYIATVNYCNKNPQNDTVDLADFLYSSLL</sequence>
<protein>
    <submittedName>
        <fullName evidence="2">Uncharacterized protein</fullName>
    </submittedName>
</protein>
<evidence type="ECO:0000313" key="2">
    <source>
        <dbReference type="EMBL" id="ALE02647.1"/>
    </source>
</evidence>
<gene>
    <name evidence="2" type="ORF">W908_03170</name>
</gene>
<name>A0A0M4LR82_9GAMM</name>
<feature type="chain" id="PRO_5005798134" evidence="1">
    <location>
        <begin position="24"/>
        <end position="105"/>
    </location>
</feature>
<dbReference type="STRING" id="1125411.W908_03170"/>
<dbReference type="RefSeq" id="WP_053819891.1">
    <property type="nucleotide sequence ID" value="NZ_CP006911.1"/>
</dbReference>
<dbReference type="EMBL" id="CP006911">
    <property type="protein sequence ID" value="ALE02647.1"/>
    <property type="molecule type" value="Genomic_DNA"/>
</dbReference>
<accession>A0A0M4LR82</accession>